<evidence type="ECO:0000313" key="3">
    <source>
        <dbReference type="Proteomes" id="UP000654123"/>
    </source>
</evidence>
<feature type="region of interest" description="Disordered" evidence="1">
    <location>
        <begin position="57"/>
        <end position="81"/>
    </location>
</feature>
<accession>A0A918EHC3</accession>
<reference evidence="2" key="2">
    <citation type="submission" date="2020-09" db="EMBL/GenBank/DDBJ databases">
        <authorList>
            <person name="Sun Q."/>
            <person name="Ohkuma M."/>
        </authorList>
    </citation>
    <scope>NUCLEOTIDE SEQUENCE</scope>
    <source>
        <strain evidence="2">JCM 4335</strain>
    </source>
</reference>
<comment type="caution">
    <text evidence="2">The sequence shown here is derived from an EMBL/GenBank/DDBJ whole genome shotgun (WGS) entry which is preliminary data.</text>
</comment>
<evidence type="ECO:0000256" key="1">
    <source>
        <dbReference type="SAM" id="MobiDB-lite"/>
    </source>
</evidence>
<dbReference type="Proteomes" id="UP000654123">
    <property type="component" value="Unassembled WGS sequence"/>
</dbReference>
<evidence type="ECO:0000313" key="2">
    <source>
        <dbReference type="EMBL" id="GGP88108.1"/>
    </source>
</evidence>
<proteinExistence type="predicted"/>
<organism evidence="2 3">
    <name type="scientific">Streptomyces roseolilacinus</name>
    <dbReference type="NCBI Taxonomy" id="66904"/>
    <lineage>
        <taxon>Bacteria</taxon>
        <taxon>Bacillati</taxon>
        <taxon>Actinomycetota</taxon>
        <taxon>Actinomycetes</taxon>
        <taxon>Kitasatosporales</taxon>
        <taxon>Streptomycetaceae</taxon>
        <taxon>Streptomyces</taxon>
    </lineage>
</organism>
<reference evidence="2" key="1">
    <citation type="journal article" date="2014" name="Int. J. Syst. Evol. Microbiol.">
        <title>Complete genome sequence of Corynebacterium casei LMG S-19264T (=DSM 44701T), isolated from a smear-ripened cheese.</title>
        <authorList>
            <consortium name="US DOE Joint Genome Institute (JGI-PGF)"/>
            <person name="Walter F."/>
            <person name="Albersmeier A."/>
            <person name="Kalinowski J."/>
            <person name="Ruckert C."/>
        </authorList>
    </citation>
    <scope>NUCLEOTIDE SEQUENCE</scope>
    <source>
        <strain evidence="2">JCM 4335</strain>
    </source>
</reference>
<dbReference type="AlphaFoldDB" id="A0A918EHC3"/>
<keyword evidence="3" id="KW-1185">Reference proteome</keyword>
<protein>
    <submittedName>
        <fullName evidence="2">Uncharacterized protein</fullName>
    </submittedName>
</protein>
<name>A0A918EHC3_9ACTN</name>
<feature type="region of interest" description="Disordered" evidence="1">
    <location>
        <begin position="1"/>
        <end position="23"/>
    </location>
</feature>
<gene>
    <name evidence="2" type="ORF">GCM10010249_01890</name>
</gene>
<sequence length="81" mass="8571">MGSEGRRTVRSPREAPAAEPVCPSCGQPVGKAIHRRKVLGAWVPTWQPRPCHNPRCDLFGRSPHESGGGSGNEPGNSAETG</sequence>
<feature type="compositionally biased region" description="Basic and acidic residues" evidence="1">
    <location>
        <begin position="1"/>
        <end position="13"/>
    </location>
</feature>
<dbReference type="EMBL" id="BMSV01000001">
    <property type="protein sequence ID" value="GGP88108.1"/>
    <property type="molecule type" value="Genomic_DNA"/>
</dbReference>
<dbReference type="RefSeq" id="WP_189529289.1">
    <property type="nucleotide sequence ID" value="NZ_BMSV01000001.1"/>
</dbReference>